<evidence type="ECO:0000313" key="2">
    <source>
        <dbReference type="EMBL" id="GFE53845.1"/>
    </source>
</evidence>
<feature type="region of interest" description="Disordered" evidence="1">
    <location>
        <begin position="1"/>
        <end position="28"/>
    </location>
</feature>
<dbReference type="EMBL" id="BLIY01000008">
    <property type="protein sequence ID" value="GFE53845.1"/>
    <property type="molecule type" value="Genomic_DNA"/>
</dbReference>
<dbReference type="OrthoDB" id="366186at2759"/>
<dbReference type="AlphaFoldDB" id="A0A9W5T9G5"/>
<dbReference type="Proteomes" id="UP001057455">
    <property type="component" value="Unassembled WGS sequence"/>
</dbReference>
<name>A0A9W5T9G5_BABOV</name>
<evidence type="ECO:0000313" key="3">
    <source>
        <dbReference type="Proteomes" id="UP001057455"/>
    </source>
</evidence>
<sequence length="112" mass="12140">MKDDIETKLSHSAAAEDVGADDIGASSDDEVDMDQLVSSIMKGMSKAFNTATSNKDRGATDAAPQDPPKLQKRVTGVSIRALPDEASEIEERRYMKIANNGVIRLFELLNQS</sequence>
<evidence type="ECO:0000256" key="1">
    <source>
        <dbReference type="SAM" id="MobiDB-lite"/>
    </source>
</evidence>
<protein>
    <submittedName>
        <fullName evidence="2">Zinc finger 501-like, putative</fullName>
    </submittedName>
</protein>
<keyword evidence="3" id="KW-1185">Reference proteome</keyword>
<accession>A0A9W5T9G5</accession>
<reference evidence="2" key="1">
    <citation type="submission" date="2019-12" db="EMBL/GenBank/DDBJ databases">
        <title>Genome sequence of Babesia ovis.</title>
        <authorList>
            <person name="Yamagishi J."/>
            <person name="Sevinc F."/>
            <person name="Xuan X."/>
        </authorList>
    </citation>
    <scope>NUCLEOTIDE SEQUENCE</scope>
    <source>
        <strain evidence="2">Selcuk</strain>
    </source>
</reference>
<feature type="region of interest" description="Disordered" evidence="1">
    <location>
        <begin position="48"/>
        <end position="73"/>
    </location>
</feature>
<proteinExistence type="predicted"/>
<comment type="caution">
    <text evidence="2">The sequence shown here is derived from an EMBL/GenBank/DDBJ whole genome shotgun (WGS) entry which is preliminary data.</text>
</comment>
<organism evidence="2 3">
    <name type="scientific">Babesia ovis</name>
    <dbReference type="NCBI Taxonomy" id="5869"/>
    <lineage>
        <taxon>Eukaryota</taxon>
        <taxon>Sar</taxon>
        <taxon>Alveolata</taxon>
        <taxon>Apicomplexa</taxon>
        <taxon>Aconoidasida</taxon>
        <taxon>Piroplasmida</taxon>
        <taxon>Babesiidae</taxon>
        <taxon>Babesia</taxon>
    </lineage>
</organism>
<gene>
    <name evidence="2" type="ORF">BaOVIS_012490</name>
</gene>